<evidence type="ECO:0000256" key="1">
    <source>
        <dbReference type="SAM" id="MobiDB-lite"/>
    </source>
</evidence>
<feature type="region of interest" description="Disordered" evidence="1">
    <location>
        <begin position="42"/>
        <end position="78"/>
    </location>
</feature>
<sequence length="97" mass="10068">MAAPAPGPVVFAVYEQLRREIQALLQENEDLKRIVTQLREQRNQRHNVRGPPGALVPSSAPPILGSLPGPAAGQFPFPGSGEGRAGATAPCAGVCGC</sequence>
<protein>
    <submittedName>
        <fullName evidence="2">Uncharacterized protein</fullName>
    </submittedName>
</protein>
<gene>
    <name evidence="2" type="ORF">AV530_008788</name>
</gene>
<keyword evidence="3" id="KW-1185">Reference proteome</keyword>
<evidence type="ECO:0000313" key="2">
    <source>
        <dbReference type="EMBL" id="OPJ82560.1"/>
    </source>
</evidence>
<dbReference type="Proteomes" id="UP000190648">
    <property type="component" value="Unassembled WGS sequence"/>
</dbReference>
<dbReference type="AlphaFoldDB" id="A0A1V4KDK1"/>
<evidence type="ECO:0000313" key="3">
    <source>
        <dbReference type="Proteomes" id="UP000190648"/>
    </source>
</evidence>
<comment type="caution">
    <text evidence="2">The sequence shown here is derived from an EMBL/GenBank/DDBJ whole genome shotgun (WGS) entry which is preliminary data.</text>
</comment>
<organism evidence="2 3">
    <name type="scientific">Patagioenas fasciata monilis</name>
    <dbReference type="NCBI Taxonomy" id="372326"/>
    <lineage>
        <taxon>Eukaryota</taxon>
        <taxon>Metazoa</taxon>
        <taxon>Chordata</taxon>
        <taxon>Craniata</taxon>
        <taxon>Vertebrata</taxon>
        <taxon>Euteleostomi</taxon>
        <taxon>Archelosauria</taxon>
        <taxon>Archosauria</taxon>
        <taxon>Dinosauria</taxon>
        <taxon>Saurischia</taxon>
        <taxon>Theropoda</taxon>
        <taxon>Coelurosauria</taxon>
        <taxon>Aves</taxon>
        <taxon>Neognathae</taxon>
        <taxon>Neoaves</taxon>
        <taxon>Columbimorphae</taxon>
        <taxon>Columbiformes</taxon>
        <taxon>Columbidae</taxon>
        <taxon>Patagioenas</taxon>
    </lineage>
</organism>
<feature type="compositionally biased region" description="Low complexity" evidence="1">
    <location>
        <begin position="68"/>
        <end position="78"/>
    </location>
</feature>
<dbReference type="EMBL" id="LSYS01003572">
    <property type="protein sequence ID" value="OPJ82560.1"/>
    <property type="molecule type" value="Genomic_DNA"/>
</dbReference>
<accession>A0A1V4KDK1</accession>
<name>A0A1V4KDK1_PATFA</name>
<reference evidence="2 3" key="1">
    <citation type="submission" date="2016-02" db="EMBL/GenBank/DDBJ databases">
        <title>Band-tailed pigeon sequencing and assembly.</title>
        <authorList>
            <person name="Soares A.E."/>
            <person name="Novak B.J."/>
            <person name="Rice E.S."/>
            <person name="O'Connell B."/>
            <person name="Chang D."/>
            <person name="Weber S."/>
            <person name="Shapiro B."/>
        </authorList>
    </citation>
    <scope>NUCLEOTIDE SEQUENCE [LARGE SCALE GENOMIC DNA]</scope>
    <source>
        <strain evidence="2">BTP2013</strain>
        <tissue evidence="2">Blood</tissue>
    </source>
</reference>
<dbReference type="CDD" id="cd14686">
    <property type="entry name" value="bZIP"/>
    <property type="match status" value="1"/>
</dbReference>
<proteinExistence type="predicted"/>